<dbReference type="SUPFAM" id="SSF49562">
    <property type="entry name" value="C2 domain (Calcium/lipid-binding domain, CaLB)"/>
    <property type="match status" value="1"/>
</dbReference>
<dbReference type="EMBL" id="JAAGNN010000026">
    <property type="protein sequence ID" value="KAF4071921.1"/>
    <property type="molecule type" value="Genomic_DNA"/>
</dbReference>
<dbReference type="GO" id="GO:0030276">
    <property type="term" value="F:clathrin binding"/>
    <property type="evidence" value="ECO:0007669"/>
    <property type="project" value="TreeGrafter"/>
</dbReference>
<evidence type="ECO:0000256" key="1">
    <source>
        <dbReference type="ARBA" id="ARBA00006996"/>
    </source>
</evidence>
<accession>A0A7J5ZPV1</accession>
<keyword evidence="3" id="KW-0812">Transmembrane</keyword>
<evidence type="ECO:0000313" key="5">
    <source>
        <dbReference type="EMBL" id="KAF4071921.1"/>
    </source>
</evidence>
<dbReference type="GO" id="GO:0005509">
    <property type="term" value="F:calcium ion binding"/>
    <property type="evidence" value="ECO:0007669"/>
    <property type="project" value="TreeGrafter"/>
</dbReference>
<feature type="region of interest" description="Disordered" evidence="2">
    <location>
        <begin position="87"/>
        <end position="112"/>
    </location>
</feature>
<dbReference type="InterPro" id="IPR000008">
    <property type="entry name" value="C2_dom"/>
</dbReference>
<dbReference type="Proteomes" id="UP000593565">
    <property type="component" value="Unassembled WGS sequence"/>
</dbReference>
<dbReference type="GO" id="GO:0005886">
    <property type="term" value="C:plasma membrane"/>
    <property type="evidence" value="ECO:0007669"/>
    <property type="project" value="TreeGrafter"/>
</dbReference>
<dbReference type="GO" id="GO:0048791">
    <property type="term" value="P:calcium ion-regulated exocytosis of neurotransmitter"/>
    <property type="evidence" value="ECO:0007669"/>
    <property type="project" value="TreeGrafter"/>
</dbReference>
<organism evidence="5 6">
    <name type="scientific">Ameiurus melas</name>
    <name type="common">Black bullhead</name>
    <name type="synonym">Silurus melas</name>
    <dbReference type="NCBI Taxonomy" id="219545"/>
    <lineage>
        <taxon>Eukaryota</taxon>
        <taxon>Metazoa</taxon>
        <taxon>Chordata</taxon>
        <taxon>Craniata</taxon>
        <taxon>Vertebrata</taxon>
        <taxon>Euteleostomi</taxon>
        <taxon>Actinopterygii</taxon>
        <taxon>Neopterygii</taxon>
        <taxon>Teleostei</taxon>
        <taxon>Ostariophysi</taxon>
        <taxon>Siluriformes</taxon>
        <taxon>Ictaluridae</taxon>
        <taxon>Ameiurus</taxon>
    </lineage>
</organism>
<sequence length="501" mass="55256">MRIHLEVHLQILLAVGLAVFCFGLVLGCIICWRRRKSRSSDTKEEGFYLQSGPTDHVSVTLSSSPSIKILPVKQQYEELDGDVLDYPSEASSFRPSDDNQSGFPQVSTSLKGPQKSRFALRRLSTPAVPCSPFKPAVHGRASLPSIPKLSLVSKTRRALDRRSTVIGDSFLAATDPEQVPSSQQGELSPSQYSASLSSRRSSFTNKQPPAVQFSLLFCPADGTLTVTILNLFRGSRRLSGAMVRASLPPMCPTAFQAMPSRRNSLNLDPQTQAFTLKVGSVEELRACTLKLAVFGKDFSGLRETPLGDLELNCSEMDWEPDTTITYNRQLNPARRRVKKSHSTQESLGSLRTSVCISKPLGQLFVLLQYQTQAHRIKVMVRKAENLAKLTRMPGAADHYVVINMRQGGTVISTKETKGASGSNAVWNAPFLFDLPPGDIIRLPLVLEFIVMQGRLYTKSSVLGRVLIGSEGPEVGQQHWKEMCSRGQVETARWHTLQSDTP</sequence>
<protein>
    <recommendedName>
        <fullName evidence="4">C2 domain-containing protein</fullName>
    </recommendedName>
</protein>
<dbReference type="GO" id="GO:0030424">
    <property type="term" value="C:axon"/>
    <property type="evidence" value="ECO:0007669"/>
    <property type="project" value="TreeGrafter"/>
</dbReference>
<reference evidence="5 6" key="1">
    <citation type="submission" date="2020-02" db="EMBL/GenBank/DDBJ databases">
        <title>A chromosome-scale genome assembly of the black bullhead catfish (Ameiurus melas).</title>
        <authorList>
            <person name="Wen M."/>
            <person name="Zham M."/>
            <person name="Cabau C."/>
            <person name="Klopp C."/>
            <person name="Donnadieu C."/>
            <person name="Roques C."/>
            <person name="Bouchez O."/>
            <person name="Lampietro C."/>
            <person name="Jouanno E."/>
            <person name="Herpin A."/>
            <person name="Louis A."/>
            <person name="Berthelot C."/>
            <person name="Parey E."/>
            <person name="Roest-Crollius H."/>
            <person name="Braasch I."/>
            <person name="Postlethwait J."/>
            <person name="Robinson-Rechavi M."/>
            <person name="Echchiki A."/>
            <person name="Begum T."/>
            <person name="Montfort J."/>
            <person name="Schartl M."/>
            <person name="Bobe J."/>
            <person name="Guiguen Y."/>
        </authorList>
    </citation>
    <scope>NUCLEOTIDE SEQUENCE [LARGE SCALE GENOMIC DNA]</scope>
    <source>
        <strain evidence="5">M_S1</strain>
        <tissue evidence="5">Blood</tissue>
    </source>
</reference>
<dbReference type="GO" id="GO:0098793">
    <property type="term" value="C:presynapse"/>
    <property type="evidence" value="ECO:0007669"/>
    <property type="project" value="GOC"/>
</dbReference>
<dbReference type="Gene3D" id="2.60.40.150">
    <property type="entry name" value="C2 domain"/>
    <property type="match status" value="1"/>
</dbReference>
<dbReference type="SMART" id="SM00239">
    <property type="entry name" value="C2"/>
    <property type="match status" value="1"/>
</dbReference>
<name>A0A7J5ZPV1_AMEME</name>
<dbReference type="GO" id="GO:0001786">
    <property type="term" value="F:phosphatidylserine binding"/>
    <property type="evidence" value="ECO:0007669"/>
    <property type="project" value="TreeGrafter"/>
</dbReference>
<gene>
    <name evidence="5" type="ORF">AMELA_G00268400</name>
</gene>
<dbReference type="PROSITE" id="PS51257">
    <property type="entry name" value="PROKAR_LIPOPROTEIN"/>
    <property type="match status" value="1"/>
</dbReference>
<dbReference type="OrthoDB" id="5915960at2759"/>
<dbReference type="Pfam" id="PF00168">
    <property type="entry name" value="C2"/>
    <property type="match status" value="1"/>
</dbReference>
<dbReference type="InterPro" id="IPR035892">
    <property type="entry name" value="C2_domain_sf"/>
</dbReference>
<proteinExistence type="inferred from homology"/>
<evidence type="ECO:0000256" key="2">
    <source>
        <dbReference type="SAM" id="MobiDB-lite"/>
    </source>
</evidence>
<feature type="region of interest" description="Disordered" evidence="2">
    <location>
        <begin position="171"/>
        <end position="203"/>
    </location>
</feature>
<evidence type="ECO:0000313" key="6">
    <source>
        <dbReference type="Proteomes" id="UP000593565"/>
    </source>
</evidence>
<evidence type="ECO:0000259" key="4">
    <source>
        <dbReference type="PROSITE" id="PS50004"/>
    </source>
</evidence>
<keyword evidence="3" id="KW-0472">Membrane</keyword>
<feature type="transmembrane region" description="Helical" evidence="3">
    <location>
        <begin position="12"/>
        <end position="32"/>
    </location>
</feature>
<comment type="similarity">
    <text evidence="1">Belongs to the synaptotagmin family.</text>
</comment>
<dbReference type="AlphaFoldDB" id="A0A7J5ZPV1"/>
<comment type="caution">
    <text evidence="5">The sequence shown here is derived from an EMBL/GenBank/DDBJ whole genome shotgun (WGS) entry which is preliminary data.</text>
</comment>
<dbReference type="PANTHER" id="PTHR10024:SF351">
    <property type="entry name" value="SYNAPTOTAGMIN-4-LIKE"/>
    <property type="match status" value="1"/>
</dbReference>
<dbReference type="GO" id="GO:0005544">
    <property type="term" value="F:calcium-dependent phospholipid binding"/>
    <property type="evidence" value="ECO:0007669"/>
    <property type="project" value="TreeGrafter"/>
</dbReference>
<feature type="compositionally biased region" description="Polar residues" evidence="2">
    <location>
        <begin position="89"/>
        <end position="111"/>
    </location>
</feature>
<dbReference type="GO" id="GO:0006906">
    <property type="term" value="P:vesicle fusion"/>
    <property type="evidence" value="ECO:0007669"/>
    <property type="project" value="TreeGrafter"/>
</dbReference>
<dbReference type="GO" id="GO:0070382">
    <property type="term" value="C:exocytic vesicle"/>
    <property type="evidence" value="ECO:0007669"/>
    <property type="project" value="TreeGrafter"/>
</dbReference>
<keyword evidence="6" id="KW-1185">Reference proteome</keyword>
<dbReference type="PANTHER" id="PTHR10024">
    <property type="entry name" value="SYNAPTOTAGMIN"/>
    <property type="match status" value="1"/>
</dbReference>
<dbReference type="PROSITE" id="PS50004">
    <property type="entry name" value="C2"/>
    <property type="match status" value="1"/>
</dbReference>
<dbReference type="GO" id="GO:0000149">
    <property type="term" value="F:SNARE binding"/>
    <property type="evidence" value="ECO:0007669"/>
    <property type="project" value="TreeGrafter"/>
</dbReference>
<keyword evidence="3" id="KW-1133">Transmembrane helix</keyword>
<evidence type="ECO:0000256" key="3">
    <source>
        <dbReference type="SAM" id="Phobius"/>
    </source>
</evidence>
<feature type="domain" description="C2" evidence="4">
    <location>
        <begin position="359"/>
        <end position="494"/>
    </location>
</feature>
<feature type="compositionally biased region" description="Low complexity" evidence="2">
    <location>
        <begin position="188"/>
        <end position="202"/>
    </location>
</feature>